<dbReference type="Gene3D" id="3.40.50.1110">
    <property type="entry name" value="SGNH hydrolase"/>
    <property type="match status" value="1"/>
</dbReference>
<feature type="transmembrane region" description="Helical" evidence="1">
    <location>
        <begin position="37"/>
        <end position="59"/>
    </location>
</feature>
<feature type="transmembrane region" description="Helical" evidence="1">
    <location>
        <begin position="12"/>
        <end position="32"/>
    </location>
</feature>
<dbReference type="EMBL" id="MHCH01000039">
    <property type="protein sequence ID" value="OGY16734.1"/>
    <property type="molecule type" value="Genomic_DNA"/>
</dbReference>
<keyword evidence="1" id="KW-1133">Transmembrane helix</keyword>
<feature type="domain" description="SGNH hydrolase-type esterase" evidence="2">
    <location>
        <begin position="108"/>
        <end position="341"/>
    </location>
</feature>
<name>A0A1G1VN16_9BACT</name>
<dbReference type="InterPro" id="IPR013830">
    <property type="entry name" value="SGNH_hydro"/>
</dbReference>
<reference evidence="3 4" key="1">
    <citation type="journal article" date="2016" name="Nat. Commun.">
        <title>Thousands of microbial genomes shed light on interconnected biogeochemical processes in an aquifer system.</title>
        <authorList>
            <person name="Anantharaman K."/>
            <person name="Brown C.T."/>
            <person name="Hug L.A."/>
            <person name="Sharon I."/>
            <person name="Castelle C.J."/>
            <person name="Probst A.J."/>
            <person name="Thomas B.C."/>
            <person name="Singh A."/>
            <person name="Wilkins M.J."/>
            <person name="Karaoz U."/>
            <person name="Brodie E.L."/>
            <person name="Williams K.H."/>
            <person name="Hubbard S.S."/>
            <person name="Banfield J.F."/>
        </authorList>
    </citation>
    <scope>NUCLEOTIDE SEQUENCE [LARGE SCALE GENOMIC DNA]</scope>
</reference>
<dbReference type="Proteomes" id="UP000177324">
    <property type="component" value="Unassembled WGS sequence"/>
</dbReference>
<evidence type="ECO:0000313" key="4">
    <source>
        <dbReference type="Proteomes" id="UP000177324"/>
    </source>
</evidence>
<gene>
    <name evidence="3" type="ORF">A2784_04585</name>
</gene>
<evidence type="ECO:0000259" key="2">
    <source>
        <dbReference type="Pfam" id="PF13472"/>
    </source>
</evidence>
<dbReference type="SUPFAM" id="SSF52266">
    <property type="entry name" value="SGNH hydrolase"/>
    <property type="match status" value="1"/>
</dbReference>
<accession>A0A1G1VN16</accession>
<evidence type="ECO:0000313" key="3">
    <source>
        <dbReference type="EMBL" id="OGY16734.1"/>
    </source>
</evidence>
<keyword evidence="1" id="KW-0472">Membrane</keyword>
<protein>
    <recommendedName>
        <fullName evidence="2">SGNH hydrolase-type esterase domain-containing protein</fullName>
    </recommendedName>
</protein>
<dbReference type="InterPro" id="IPR036514">
    <property type="entry name" value="SGNH_hydro_sf"/>
</dbReference>
<comment type="caution">
    <text evidence="3">The sequence shown here is derived from an EMBL/GenBank/DDBJ whole genome shotgun (WGS) entry which is preliminary data.</text>
</comment>
<keyword evidence="1" id="KW-0812">Transmembrane</keyword>
<dbReference type="Pfam" id="PF13472">
    <property type="entry name" value="Lipase_GDSL_2"/>
    <property type="match status" value="1"/>
</dbReference>
<dbReference type="CDD" id="cd00229">
    <property type="entry name" value="SGNH_hydrolase"/>
    <property type="match status" value="1"/>
</dbReference>
<organism evidence="3 4">
    <name type="scientific">Candidatus Chisholmbacteria bacterium RIFCSPHIGHO2_01_FULL_48_12</name>
    <dbReference type="NCBI Taxonomy" id="1797589"/>
    <lineage>
        <taxon>Bacteria</taxon>
        <taxon>Candidatus Chisholmiibacteriota</taxon>
    </lineage>
</organism>
<proteinExistence type="predicted"/>
<evidence type="ECO:0000256" key="1">
    <source>
        <dbReference type="SAM" id="Phobius"/>
    </source>
</evidence>
<dbReference type="AlphaFoldDB" id="A0A1G1VN16"/>
<dbReference type="STRING" id="1797589.A2784_04585"/>
<sequence>MILRFSYFVADFKYYLVFFLAAFVLGIVALIFKRTKFVLIFVSFLLSFVTCFLLLEAYYRYIFDATDNVYDIKTTRRWIDRHVTWNGNGYRDDHFWPDKDPRETRLAFIGDSYAFGYGIKEIQNRYTELLGQKLRDQCSEGKTLKTYNFGLPGNQSQTYVKQVPLEVIRYKPDAIVMQYYMDDIDADKPPELTPQFAQTIYGYKNLPVIGWLLKHSYALEYWYIRLSSLLSSRHNWGEFINYNETLYRNETVWSLHLSTLEHIVAATRGATKVPLVVFILPLSHRLGPDYPLTDVHQKLIDYFAGLDVPVVDMLPVLNQYRPEQIMVSKRDFHLNEFGHRLIAEELYQLVKDMPAFQCR</sequence>